<dbReference type="OMA" id="YGPLKQT"/>
<dbReference type="PANTHER" id="PTHR42851">
    <property type="entry name" value="ALDOLASE-RELATED"/>
    <property type="match status" value="1"/>
</dbReference>
<evidence type="ECO:0000313" key="4">
    <source>
        <dbReference type="Proteomes" id="UP000006038"/>
    </source>
</evidence>
<organism evidence="3">
    <name type="scientific">Oryza brachyantha</name>
    <name type="common">malo sina</name>
    <dbReference type="NCBI Taxonomy" id="4533"/>
    <lineage>
        <taxon>Eukaryota</taxon>
        <taxon>Viridiplantae</taxon>
        <taxon>Streptophyta</taxon>
        <taxon>Embryophyta</taxon>
        <taxon>Tracheophyta</taxon>
        <taxon>Spermatophyta</taxon>
        <taxon>Magnoliopsida</taxon>
        <taxon>Liliopsida</taxon>
        <taxon>Poales</taxon>
        <taxon>Poaceae</taxon>
        <taxon>BOP clade</taxon>
        <taxon>Oryzoideae</taxon>
        <taxon>Oryzeae</taxon>
        <taxon>Oryzinae</taxon>
        <taxon>Oryza</taxon>
    </lineage>
</organism>
<dbReference type="Pfam" id="PF00855">
    <property type="entry name" value="PWWP"/>
    <property type="match status" value="1"/>
</dbReference>
<keyword evidence="4" id="KW-1185">Reference proteome</keyword>
<name>J3M7X9_ORYBR</name>
<protein>
    <recommendedName>
        <fullName evidence="2">PWWP domain-containing protein</fullName>
    </recommendedName>
</protein>
<feature type="compositionally biased region" description="Polar residues" evidence="1">
    <location>
        <begin position="505"/>
        <end position="516"/>
    </location>
</feature>
<dbReference type="Gene3D" id="2.30.30.140">
    <property type="match status" value="1"/>
</dbReference>
<dbReference type="CDD" id="cd05162">
    <property type="entry name" value="PWWP"/>
    <property type="match status" value="1"/>
</dbReference>
<feature type="region of interest" description="Disordered" evidence="1">
    <location>
        <begin position="501"/>
        <end position="521"/>
    </location>
</feature>
<feature type="domain" description="PWWP" evidence="2">
    <location>
        <begin position="187"/>
        <end position="248"/>
    </location>
</feature>
<feature type="compositionally biased region" description="Basic residues" evidence="1">
    <location>
        <begin position="405"/>
        <end position="417"/>
    </location>
</feature>
<dbReference type="AlphaFoldDB" id="J3M7X9"/>
<dbReference type="PROSITE" id="PS50812">
    <property type="entry name" value="PWWP"/>
    <property type="match status" value="1"/>
</dbReference>
<accession>J3M7X9</accession>
<dbReference type="SUPFAM" id="SSF63748">
    <property type="entry name" value="Tudor/PWWP/MBT"/>
    <property type="match status" value="1"/>
</dbReference>
<sequence>MMSTPLAVAAVGCCGVKREGDPKLVGVSLGEYLAGGEAMLVEGAAAEVARVVKVERKVVVACEVVMEDPAPGGVIGVASDSLYATGILGMVGAEGYGDGCKSMQELDGGGAGERMLGVEFGGFQSEAGWMPVPVGAAAAETPEKALDLATQHYSGTDRACYRCSEPAKDGQRARYCLPPLHKDGFLASGVVWSKLKGHLWWPGEIFDTSDASELALKHHKKGSQLVAYFGVDTFAWCDESQLKPFIANYSQMANQSDCGAFINSVNFALEEISRRILLGMCCYCLPEELSDSSMSCMVENSGLRDGVTCSRVTQAEILECFSPDSFLGYLKSLALLPGQGGDLLDLVIACSQLTSFFQSKGCHELASFQSGSVWVDDGMDSSSTKNVLLPESATYEQEPSEDKPKRCRRSTSIKRPKHPLELSQENPTSSLKNACDFDDFMGLNIIENVEGKRSGKRRKYLPSPEVHTADNRQDSWSGLYLNDDSTDALWEASAKMRPRRKQRSLTETCVPSSDLSSPVEPLQPGFIGPKKHIQLIERSIIHVDEQRIDEIMPTALVLSFDRSAALPSEVDLIRLFSRYGPLKESETEVHQNTSTVKVAFKRRVDAASAFSVVSKYGYFGPSLRSFRLVNMPFFLTKLSPENPGTEVPGKHLLVTFDSSMRKLKLTLYVKKEKAYTTLRYVICSLRVDEAENL</sequence>
<dbReference type="InterPro" id="IPR053063">
    <property type="entry name" value="PWWP_domain_containing_PDP"/>
</dbReference>
<dbReference type="Proteomes" id="UP000006038">
    <property type="component" value="Chromosome 5"/>
</dbReference>
<evidence type="ECO:0000259" key="2">
    <source>
        <dbReference type="PROSITE" id="PS50812"/>
    </source>
</evidence>
<dbReference type="STRING" id="4533.J3M7X9"/>
<dbReference type="eggNOG" id="ENOG502QR1T">
    <property type="taxonomic scope" value="Eukaryota"/>
</dbReference>
<proteinExistence type="predicted"/>
<evidence type="ECO:0000313" key="3">
    <source>
        <dbReference type="EnsemblPlants" id="OB05G27030.1"/>
    </source>
</evidence>
<dbReference type="EnsemblPlants" id="OB05G27030.1">
    <property type="protein sequence ID" value="OB05G27030.1"/>
    <property type="gene ID" value="OB05G27030"/>
</dbReference>
<reference evidence="3" key="2">
    <citation type="submission" date="2013-04" db="UniProtKB">
        <authorList>
            <consortium name="EnsemblPlants"/>
        </authorList>
    </citation>
    <scope>IDENTIFICATION</scope>
</reference>
<dbReference type="InterPro" id="IPR000313">
    <property type="entry name" value="PWWP_dom"/>
</dbReference>
<feature type="region of interest" description="Disordered" evidence="1">
    <location>
        <begin position="385"/>
        <end position="428"/>
    </location>
</feature>
<dbReference type="PANTHER" id="PTHR42851:SF25">
    <property type="entry name" value="PWWP DOMAIN-CONTAINING PROTEIN"/>
    <property type="match status" value="1"/>
</dbReference>
<dbReference type="HOGENOM" id="CLU_005330_0_0_1"/>
<reference evidence="3" key="1">
    <citation type="journal article" date="2013" name="Nat. Commun.">
        <title>Whole-genome sequencing of Oryza brachyantha reveals mechanisms underlying Oryza genome evolution.</title>
        <authorList>
            <person name="Chen J."/>
            <person name="Huang Q."/>
            <person name="Gao D."/>
            <person name="Wang J."/>
            <person name="Lang Y."/>
            <person name="Liu T."/>
            <person name="Li B."/>
            <person name="Bai Z."/>
            <person name="Luis Goicoechea J."/>
            <person name="Liang C."/>
            <person name="Chen C."/>
            <person name="Zhang W."/>
            <person name="Sun S."/>
            <person name="Liao Y."/>
            <person name="Zhang X."/>
            <person name="Yang L."/>
            <person name="Song C."/>
            <person name="Wang M."/>
            <person name="Shi J."/>
            <person name="Liu G."/>
            <person name="Liu J."/>
            <person name="Zhou H."/>
            <person name="Zhou W."/>
            <person name="Yu Q."/>
            <person name="An N."/>
            <person name="Chen Y."/>
            <person name="Cai Q."/>
            <person name="Wang B."/>
            <person name="Liu B."/>
            <person name="Min J."/>
            <person name="Huang Y."/>
            <person name="Wu H."/>
            <person name="Li Z."/>
            <person name="Zhang Y."/>
            <person name="Yin Y."/>
            <person name="Song W."/>
            <person name="Jiang J."/>
            <person name="Jackson S.A."/>
            <person name="Wing R.A."/>
            <person name="Wang J."/>
            <person name="Chen M."/>
        </authorList>
    </citation>
    <scope>NUCLEOTIDE SEQUENCE [LARGE SCALE GENOMIC DNA]</scope>
    <source>
        <strain evidence="3">cv. IRGC 101232</strain>
    </source>
</reference>
<dbReference type="Gramene" id="OB05G27030.1">
    <property type="protein sequence ID" value="OB05G27030.1"/>
    <property type="gene ID" value="OB05G27030"/>
</dbReference>
<evidence type="ECO:0000256" key="1">
    <source>
        <dbReference type="SAM" id="MobiDB-lite"/>
    </source>
</evidence>